<feature type="region of interest" description="Disordered" evidence="1">
    <location>
        <begin position="1"/>
        <end position="26"/>
    </location>
</feature>
<accession>A0A026VXM3</accession>
<reference evidence="2 3" key="1">
    <citation type="journal article" date="2014" name="Curr. Biol.">
        <title>The genome of the clonal raider ant Cerapachys biroi.</title>
        <authorList>
            <person name="Oxley P.R."/>
            <person name="Ji L."/>
            <person name="Fetter-Pruneda I."/>
            <person name="McKenzie S.K."/>
            <person name="Li C."/>
            <person name="Hu H."/>
            <person name="Zhang G."/>
            <person name="Kronauer D.J."/>
        </authorList>
    </citation>
    <scope>NUCLEOTIDE SEQUENCE [LARGE SCALE GENOMIC DNA]</scope>
</reference>
<name>A0A026VXM3_OOCBI</name>
<evidence type="ECO:0000256" key="1">
    <source>
        <dbReference type="SAM" id="MobiDB-lite"/>
    </source>
</evidence>
<protein>
    <submittedName>
        <fullName evidence="2">Uncharacterized protein</fullName>
    </submittedName>
</protein>
<evidence type="ECO:0000313" key="2">
    <source>
        <dbReference type="EMBL" id="EZA48522.1"/>
    </source>
</evidence>
<dbReference type="EMBL" id="KK107606">
    <property type="protein sequence ID" value="EZA48522.1"/>
    <property type="molecule type" value="Genomic_DNA"/>
</dbReference>
<proteinExistence type="predicted"/>
<sequence>MTGTRMFRSTSNGGGEKTRGESYGSSRLETLSIPFMLPLTMRRTVGCESHASPCNDDAPKNNGFLLNLYLRMCVIDERGMRALFQINHGFRY</sequence>
<dbReference type="Proteomes" id="UP000053097">
    <property type="component" value="Unassembled WGS sequence"/>
</dbReference>
<gene>
    <name evidence="2" type="ORF">X777_13670</name>
</gene>
<dbReference type="AlphaFoldDB" id="A0A026VXM3"/>
<feature type="compositionally biased region" description="Polar residues" evidence="1">
    <location>
        <begin position="1"/>
        <end position="11"/>
    </location>
</feature>
<organism evidence="2 3">
    <name type="scientific">Ooceraea biroi</name>
    <name type="common">Clonal raider ant</name>
    <name type="synonym">Cerapachys biroi</name>
    <dbReference type="NCBI Taxonomy" id="2015173"/>
    <lineage>
        <taxon>Eukaryota</taxon>
        <taxon>Metazoa</taxon>
        <taxon>Ecdysozoa</taxon>
        <taxon>Arthropoda</taxon>
        <taxon>Hexapoda</taxon>
        <taxon>Insecta</taxon>
        <taxon>Pterygota</taxon>
        <taxon>Neoptera</taxon>
        <taxon>Endopterygota</taxon>
        <taxon>Hymenoptera</taxon>
        <taxon>Apocrita</taxon>
        <taxon>Aculeata</taxon>
        <taxon>Formicoidea</taxon>
        <taxon>Formicidae</taxon>
        <taxon>Dorylinae</taxon>
        <taxon>Ooceraea</taxon>
    </lineage>
</organism>
<keyword evidence="3" id="KW-1185">Reference proteome</keyword>
<evidence type="ECO:0000313" key="3">
    <source>
        <dbReference type="Proteomes" id="UP000053097"/>
    </source>
</evidence>